<proteinExistence type="predicted"/>
<evidence type="ECO:0000256" key="1">
    <source>
        <dbReference type="ARBA" id="ARBA00022737"/>
    </source>
</evidence>
<dbReference type="InterPro" id="IPR004341">
    <property type="entry name" value="CAT_RNA-bd_dom"/>
</dbReference>
<dbReference type="STRING" id="926567.TheveDRAFT_0284"/>
<dbReference type="Gene3D" id="2.30.24.10">
    <property type="entry name" value="CAT RNA-binding domain"/>
    <property type="match status" value="1"/>
</dbReference>
<dbReference type="Gene3D" id="1.20.58.1950">
    <property type="match status" value="1"/>
</dbReference>
<keyword evidence="1" id="KW-0677">Repeat</keyword>
<dbReference type="InterPro" id="IPR036634">
    <property type="entry name" value="PRD_sf"/>
</dbReference>
<keyword evidence="4" id="KW-1185">Reference proteome</keyword>
<evidence type="ECO:0000313" key="4">
    <source>
        <dbReference type="Proteomes" id="UP000005730"/>
    </source>
</evidence>
<dbReference type="SUPFAM" id="SSF50151">
    <property type="entry name" value="SacY-like RNA-binding domain"/>
    <property type="match status" value="1"/>
</dbReference>
<dbReference type="PANTHER" id="PTHR30185">
    <property type="entry name" value="CRYPTIC BETA-GLUCOSIDE BGL OPERON ANTITERMINATOR"/>
    <property type="match status" value="1"/>
</dbReference>
<dbReference type="Proteomes" id="UP000005730">
    <property type="component" value="Chromosome"/>
</dbReference>
<dbReference type="OrthoDB" id="9813552at2"/>
<dbReference type="SUPFAM" id="SSF63520">
    <property type="entry name" value="PTS-regulatory domain, PRD"/>
    <property type="match status" value="2"/>
</dbReference>
<evidence type="ECO:0000313" key="3">
    <source>
        <dbReference type="EMBL" id="EHM09454.1"/>
    </source>
</evidence>
<accession>H0UNW8</accession>
<dbReference type="GO" id="GO:0006355">
    <property type="term" value="P:regulation of DNA-templated transcription"/>
    <property type="evidence" value="ECO:0007669"/>
    <property type="project" value="InterPro"/>
</dbReference>
<sequence length="281" mass="31900">MLKIQKVLNNNVVIALHRSGYEAVLVGRGLGFGKHPGDGVEEDSAEKVFVLKDPRERIRYARVLEEVDKPFAALVTQGIAMMEDLLGTTLGERIHWSLTDHLFFAVKRLKEGIAVKNPFLREVEVLYPKEYAAAQAMIRWLSEEIDLPMPEDETAFVALHVHSAMGGESLSQVSRKNNIISQMIKITEESLGFTLNRKSPQYMRLIRHLSFFIDRIEGSMEGDPMDSVEEMMRKEHPIPYGIAAKLCLFLQNALGKPVPRAETVYLTIHIQRLYNSTKHSE</sequence>
<dbReference type="PROSITE" id="PS51372">
    <property type="entry name" value="PRD_2"/>
    <property type="match status" value="2"/>
</dbReference>
<dbReference type="GO" id="GO:0003723">
    <property type="term" value="F:RNA binding"/>
    <property type="evidence" value="ECO:0007669"/>
    <property type="project" value="InterPro"/>
</dbReference>
<dbReference type="HOGENOM" id="CLU_078802_0_0_0"/>
<dbReference type="PANTHER" id="PTHR30185:SF16">
    <property type="entry name" value="PROTEIN GLCT"/>
    <property type="match status" value="1"/>
</dbReference>
<dbReference type="Gene3D" id="1.20.890.100">
    <property type="match status" value="1"/>
</dbReference>
<organism evidence="3 4">
    <name type="scientific">Thermanaerovibrio velox DSM 12556</name>
    <dbReference type="NCBI Taxonomy" id="926567"/>
    <lineage>
        <taxon>Bacteria</taxon>
        <taxon>Thermotogati</taxon>
        <taxon>Synergistota</taxon>
        <taxon>Synergistia</taxon>
        <taxon>Synergistales</taxon>
        <taxon>Synergistaceae</taxon>
        <taxon>Thermanaerovibrio</taxon>
    </lineage>
</organism>
<dbReference type="Pfam" id="PF03123">
    <property type="entry name" value="CAT_RBD"/>
    <property type="match status" value="1"/>
</dbReference>
<dbReference type="SMART" id="SM01061">
    <property type="entry name" value="CAT_RBD"/>
    <property type="match status" value="1"/>
</dbReference>
<gene>
    <name evidence="3" type="ORF">TheveDRAFT_0284</name>
</gene>
<feature type="domain" description="PRD" evidence="2">
    <location>
        <begin position="172"/>
        <end position="280"/>
    </location>
</feature>
<dbReference type="InterPro" id="IPR050661">
    <property type="entry name" value="BglG_antiterminators"/>
</dbReference>
<name>H0UNW8_9BACT</name>
<dbReference type="InterPro" id="IPR011608">
    <property type="entry name" value="PRD"/>
</dbReference>
<dbReference type="eggNOG" id="COG3711">
    <property type="taxonomic scope" value="Bacteria"/>
</dbReference>
<protein>
    <submittedName>
        <fullName evidence="3">Transcriptional antiterminator</fullName>
    </submittedName>
</protein>
<dbReference type="AlphaFoldDB" id="H0UNW8"/>
<feature type="domain" description="PRD" evidence="2">
    <location>
        <begin position="66"/>
        <end position="171"/>
    </location>
</feature>
<reference evidence="3 4" key="1">
    <citation type="submission" date="2011-10" db="EMBL/GenBank/DDBJ databases">
        <title>The Noncontiguous Finished genome of Thermanaerovibrio velox DSM 12556.</title>
        <authorList>
            <consortium name="US DOE Joint Genome Institute (JGI-PGF)"/>
            <person name="Lucas S."/>
            <person name="Copeland A."/>
            <person name="Lapidus A."/>
            <person name="Glavina del Rio T."/>
            <person name="Dalin E."/>
            <person name="Tice H."/>
            <person name="Bruce D."/>
            <person name="Goodwin L."/>
            <person name="Pitluck S."/>
            <person name="Peters L."/>
            <person name="Mikhailova N."/>
            <person name="Teshima H."/>
            <person name="Kyrpides N."/>
            <person name="Mavromatis K."/>
            <person name="Ivanova N."/>
            <person name="Markowitz V."/>
            <person name="Cheng J.-F."/>
            <person name="Hugenholtz P."/>
            <person name="Woyke T."/>
            <person name="Wu D."/>
            <person name="Spring S."/>
            <person name="Brambilla E.-M."/>
            <person name="Klenk H.-P."/>
            <person name="Eisen J.A."/>
        </authorList>
    </citation>
    <scope>NUCLEOTIDE SEQUENCE [LARGE SCALE GENOMIC DNA]</scope>
    <source>
        <strain evidence="3 4">DSM 12556</strain>
    </source>
</reference>
<dbReference type="InterPro" id="IPR036650">
    <property type="entry name" value="CAT_RNA-bd_dom_sf"/>
</dbReference>
<evidence type="ECO:0000259" key="2">
    <source>
        <dbReference type="PROSITE" id="PS51372"/>
    </source>
</evidence>
<dbReference type="Gene3D" id="1.10.1790.10">
    <property type="entry name" value="PRD domain"/>
    <property type="match status" value="1"/>
</dbReference>
<dbReference type="EMBL" id="CM001377">
    <property type="protein sequence ID" value="EHM09454.1"/>
    <property type="molecule type" value="Genomic_DNA"/>
</dbReference>
<dbReference type="Pfam" id="PF00874">
    <property type="entry name" value="PRD"/>
    <property type="match status" value="2"/>
</dbReference>